<proteinExistence type="predicted"/>
<evidence type="ECO:0000313" key="3">
    <source>
        <dbReference type="Proteomes" id="UP000004956"/>
    </source>
</evidence>
<dbReference type="Proteomes" id="UP000004956">
    <property type="component" value="Unassembled WGS sequence"/>
</dbReference>
<dbReference type="EMBL" id="AFBQ01000298">
    <property type="protein sequence ID" value="EHY30651.1"/>
    <property type="molecule type" value="Genomic_DNA"/>
</dbReference>
<dbReference type="HOGENOM" id="CLU_2928428_0_0_4"/>
<accession>H3KGV7</accession>
<keyword evidence="3" id="KW-1185">Reference proteome</keyword>
<reference evidence="2 3" key="1">
    <citation type="submission" date="2011-11" db="EMBL/GenBank/DDBJ databases">
        <authorList>
            <person name="Weinstock G."/>
            <person name="Sodergren E."/>
            <person name="Clifton S."/>
            <person name="Fulton L."/>
            <person name="Fulton B."/>
            <person name="Courtney L."/>
            <person name="Fronick C."/>
            <person name="Harrison M."/>
            <person name="Strong C."/>
            <person name="Farmer C."/>
            <person name="Delahaunty K."/>
            <person name="Markovic C."/>
            <person name="Hall O."/>
            <person name="Minx P."/>
            <person name="Tomlinson C."/>
            <person name="Mitreva M."/>
            <person name="Hou S."/>
            <person name="Chen J."/>
            <person name="Wollam A."/>
            <person name="Pepin K.H."/>
            <person name="Johnson M."/>
            <person name="Bhonagiri V."/>
            <person name="Zhang X."/>
            <person name="Suruliraj S."/>
            <person name="Warren W."/>
            <person name="Chinwalla A."/>
            <person name="Mardis E.R."/>
            <person name="Wilson R.K."/>
        </authorList>
    </citation>
    <scope>NUCLEOTIDE SEQUENCE [LARGE SCALE GENOMIC DNA]</scope>
    <source>
        <strain evidence="2 3">YIT 11816</strain>
    </source>
</reference>
<feature type="compositionally biased region" description="Basic residues" evidence="1">
    <location>
        <begin position="55"/>
        <end position="66"/>
    </location>
</feature>
<feature type="non-terminal residue" evidence="2">
    <location>
        <position position="72"/>
    </location>
</feature>
<comment type="caution">
    <text evidence="2">The sequence shown here is derived from an EMBL/GenBank/DDBJ whole genome shotgun (WGS) entry which is preliminary data.</text>
</comment>
<name>H3KGV7_9BURK</name>
<dbReference type="STRING" id="762967.HMPREF9440_01989"/>
<dbReference type="AlphaFoldDB" id="H3KGV7"/>
<evidence type="ECO:0000313" key="2">
    <source>
        <dbReference type="EMBL" id="EHY30651.1"/>
    </source>
</evidence>
<sequence length="72" mass="8054">MNGFSSGSDDARAPGRILLFYRLAPAPLTRARTCGRKSSGGEPASERRGFPRTALPRRRTHRHIRVHLGPFR</sequence>
<protein>
    <submittedName>
        <fullName evidence="2">Uncharacterized protein</fullName>
    </submittedName>
</protein>
<evidence type="ECO:0000256" key="1">
    <source>
        <dbReference type="SAM" id="MobiDB-lite"/>
    </source>
</evidence>
<gene>
    <name evidence="2" type="ORF">HMPREF9440_01989</name>
</gene>
<organism evidence="2 3">
    <name type="scientific">Sutterella parvirubra YIT 11816</name>
    <dbReference type="NCBI Taxonomy" id="762967"/>
    <lineage>
        <taxon>Bacteria</taxon>
        <taxon>Pseudomonadati</taxon>
        <taxon>Pseudomonadota</taxon>
        <taxon>Betaproteobacteria</taxon>
        <taxon>Burkholderiales</taxon>
        <taxon>Sutterellaceae</taxon>
        <taxon>Sutterella</taxon>
    </lineage>
</organism>
<feature type="region of interest" description="Disordered" evidence="1">
    <location>
        <begin position="32"/>
        <end position="72"/>
    </location>
</feature>